<keyword evidence="6 13" id="KW-0472">Membrane</keyword>
<dbReference type="PANTHER" id="PTHR47529">
    <property type="entry name" value="PEPTIDYL-PROLYL CIS-TRANS ISOMERASE D"/>
    <property type="match status" value="1"/>
</dbReference>
<dbReference type="InterPro" id="IPR000297">
    <property type="entry name" value="PPIase_PpiC"/>
</dbReference>
<evidence type="ECO:0000313" key="15">
    <source>
        <dbReference type="EMBL" id="OFC69506.1"/>
    </source>
</evidence>
<dbReference type="InterPro" id="IPR052029">
    <property type="entry name" value="PpiD_chaperone"/>
</dbReference>
<evidence type="ECO:0000256" key="6">
    <source>
        <dbReference type="ARBA" id="ARBA00023136"/>
    </source>
</evidence>
<comment type="caution">
    <text evidence="15">The sequence shown here is derived from an EMBL/GenBank/DDBJ whole genome shotgun (WGS) entry which is preliminary data.</text>
</comment>
<keyword evidence="12" id="KW-0175">Coiled coil</keyword>
<dbReference type="NCBIfam" id="NF008054">
    <property type="entry name" value="PRK10788.1"/>
    <property type="match status" value="1"/>
</dbReference>
<dbReference type="Pfam" id="PF13616">
    <property type="entry name" value="Rotamase_3"/>
    <property type="match status" value="1"/>
</dbReference>
<evidence type="ECO:0000256" key="11">
    <source>
        <dbReference type="PROSITE-ProRule" id="PRU00278"/>
    </source>
</evidence>
<keyword evidence="7" id="KW-0143">Chaperone</keyword>
<dbReference type="InterPro" id="IPR046357">
    <property type="entry name" value="PPIase_dom_sf"/>
</dbReference>
<feature type="coiled-coil region" evidence="12">
    <location>
        <begin position="45"/>
        <end position="72"/>
    </location>
</feature>
<dbReference type="SUPFAM" id="SSF109998">
    <property type="entry name" value="Triger factor/SurA peptide-binding domain-like"/>
    <property type="match status" value="1"/>
</dbReference>
<keyword evidence="16" id="KW-1185">Reference proteome</keyword>
<evidence type="ECO:0000256" key="13">
    <source>
        <dbReference type="SAM" id="Phobius"/>
    </source>
</evidence>
<dbReference type="Gene3D" id="1.10.4030.10">
    <property type="entry name" value="Porin chaperone SurA, peptide-binding domain"/>
    <property type="match status" value="1"/>
</dbReference>
<evidence type="ECO:0000256" key="8">
    <source>
        <dbReference type="ARBA" id="ARBA00038408"/>
    </source>
</evidence>
<keyword evidence="11 15" id="KW-0413">Isomerase</keyword>
<evidence type="ECO:0000256" key="9">
    <source>
        <dbReference type="ARBA" id="ARBA00040743"/>
    </source>
</evidence>
<evidence type="ECO:0000256" key="10">
    <source>
        <dbReference type="ARBA" id="ARBA00042775"/>
    </source>
</evidence>
<dbReference type="PANTHER" id="PTHR47529:SF1">
    <property type="entry name" value="PERIPLASMIC CHAPERONE PPID"/>
    <property type="match status" value="1"/>
</dbReference>
<dbReference type="RefSeq" id="WP_070126648.1">
    <property type="nucleotide sequence ID" value="NZ_MDHN01000039.1"/>
</dbReference>
<reference evidence="15 16" key="1">
    <citation type="submission" date="2016-08" db="EMBL/GenBank/DDBJ databases">
        <authorList>
            <person name="Seilhamer J.J."/>
        </authorList>
    </citation>
    <scope>NUCLEOTIDE SEQUENCE [LARGE SCALE GENOMIC DNA]</scope>
    <source>
        <strain evidence="15 16">KCTC 42603</strain>
    </source>
</reference>
<feature type="transmembrane region" description="Helical" evidence="13">
    <location>
        <begin position="12"/>
        <end position="34"/>
    </location>
</feature>
<dbReference type="Proteomes" id="UP000175691">
    <property type="component" value="Unassembled WGS sequence"/>
</dbReference>
<sequence>MLERIREGSQGPWAMIIIGLVVLSFVFAGVGSYLNSSGETVAATVNGEEISLNELERAYQSQRSRMESQYGESVSELFADEGYLQQFRGGVLDSLIDEKLVLQKAEELGLRVGDEQIRNTIRNMPEFQSGGEFNNDRYLMLLRQNGYQPSDFRDLLRTQLTREQLTRALGVSDFALPGEAKRVYALQAQTRDARYLVIDSAPFADEVDITDADIQSYYDANITAFDTEEKVAVSYVKLSVDDLKGDVSVSDEDIAAWYEENKDQYRTEERRRVSHILIASEEDSEEAQQKAESLLAELKDGADFATLAEENSDDFGSAEEGGDLDFIMPGQMDDAFDDAAFALESVGDITDVVRTEYGYHIIKLTELQPETVKTLAEVKDSIKESLTTERATDKFYELQSRMAEVAFEVPDTLEEVAAVANKSIETTEQFSRNQVPAAIDNPQVVSDVFSPELIEEQVNSDLIEMDANTVVVVRVSEHEPQRTKTLEEVRDAITASLRAEKSQQAAESWAESQLAELDAGNAIDDALASRSLSWETAENVNRANQQLPANVVSTLFTLAPAEGKSRRVARLGSGDVALIELLDVKAPEAADDATVAAIQQRLAGANSQTAYAAFVKSLREGADIETAATR</sequence>
<dbReference type="InterPro" id="IPR027304">
    <property type="entry name" value="Trigger_fact/SurA_dom_sf"/>
</dbReference>
<keyword evidence="11" id="KW-0697">Rotamase</keyword>
<evidence type="ECO:0000256" key="4">
    <source>
        <dbReference type="ARBA" id="ARBA00022692"/>
    </source>
</evidence>
<protein>
    <recommendedName>
        <fullName evidence="9">Periplasmic chaperone PpiD</fullName>
    </recommendedName>
    <alternativeName>
        <fullName evidence="10">Periplasmic folding chaperone</fullName>
    </alternativeName>
</protein>
<feature type="domain" description="PpiC" evidence="14">
    <location>
        <begin position="268"/>
        <end position="366"/>
    </location>
</feature>
<dbReference type="GO" id="GO:0003755">
    <property type="term" value="F:peptidyl-prolyl cis-trans isomerase activity"/>
    <property type="evidence" value="ECO:0007669"/>
    <property type="project" value="UniProtKB-KW"/>
</dbReference>
<evidence type="ECO:0000256" key="3">
    <source>
        <dbReference type="ARBA" id="ARBA00022519"/>
    </source>
</evidence>
<evidence type="ECO:0000256" key="2">
    <source>
        <dbReference type="ARBA" id="ARBA00022475"/>
    </source>
</evidence>
<dbReference type="Pfam" id="PF13624">
    <property type="entry name" value="SurA_N_3"/>
    <property type="match status" value="1"/>
</dbReference>
<evidence type="ECO:0000256" key="12">
    <source>
        <dbReference type="SAM" id="Coils"/>
    </source>
</evidence>
<evidence type="ECO:0000256" key="7">
    <source>
        <dbReference type="ARBA" id="ARBA00023186"/>
    </source>
</evidence>
<comment type="similarity">
    <text evidence="8">Belongs to the PpiD chaperone family.</text>
</comment>
<dbReference type="OrthoDB" id="9812372at2"/>
<dbReference type="SUPFAM" id="SSF54534">
    <property type="entry name" value="FKBP-like"/>
    <property type="match status" value="1"/>
</dbReference>
<proteinExistence type="inferred from homology"/>
<evidence type="ECO:0000256" key="1">
    <source>
        <dbReference type="ARBA" id="ARBA00004382"/>
    </source>
</evidence>
<gene>
    <name evidence="15" type="ORF">BFC18_17430</name>
</gene>
<dbReference type="PROSITE" id="PS50198">
    <property type="entry name" value="PPIC_PPIASE_2"/>
    <property type="match status" value="1"/>
</dbReference>
<keyword evidence="4 13" id="KW-0812">Transmembrane</keyword>
<evidence type="ECO:0000313" key="16">
    <source>
        <dbReference type="Proteomes" id="UP000175691"/>
    </source>
</evidence>
<organism evidence="15 16">
    <name type="scientific">Alteromonas confluentis</name>
    <dbReference type="NCBI Taxonomy" id="1656094"/>
    <lineage>
        <taxon>Bacteria</taxon>
        <taxon>Pseudomonadati</taxon>
        <taxon>Pseudomonadota</taxon>
        <taxon>Gammaproteobacteria</taxon>
        <taxon>Alteromonadales</taxon>
        <taxon>Alteromonadaceae</taxon>
        <taxon>Alteromonas/Salinimonas group</taxon>
        <taxon>Alteromonas</taxon>
    </lineage>
</organism>
<dbReference type="Gene3D" id="3.10.50.40">
    <property type="match status" value="1"/>
</dbReference>
<accession>A0A1E7Z7K6</accession>
<evidence type="ECO:0000259" key="14">
    <source>
        <dbReference type="PROSITE" id="PS50198"/>
    </source>
</evidence>
<dbReference type="EMBL" id="MDHN01000039">
    <property type="protein sequence ID" value="OFC69506.1"/>
    <property type="molecule type" value="Genomic_DNA"/>
</dbReference>
<dbReference type="STRING" id="1656094.BFC18_17430"/>
<evidence type="ECO:0000256" key="5">
    <source>
        <dbReference type="ARBA" id="ARBA00022989"/>
    </source>
</evidence>
<keyword evidence="5 13" id="KW-1133">Transmembrane helix</keyword>
<keyword evidence="3" id="KW-0997">Cell inner membrane</keyword>
<comment type="subcellular location">
    <subcellularLocation>
        <location evidence="1">Cell inner membrane</location>
        <topology evidence="1">Single-pass type II membrane protein</topology>
        <orientation evidence="1">Periplasmic side</orientation>
    </subcellularLocation>
</comment>
<keyword evidence="2" id="KW-1003">Cell membrane</keyword>
<dbReference type="GO" id="GO:0005886">
    <property type="term" value="C:plasma membrane"/>
    <property type="evidence" value="ECO:0007669"/>
    <property type="project" value="UniProtKB-SubCell"/>
</dbReference>
<dbReference type="AlphaFoldDB" id="A0A1E7Z7K6"/>
<name>A0A1E7Z7K6_9ALTE</name>